<keyword evidence="3" id="KW-1185">Reference proteome</keyword>
<evidence type="ECO:0000313" key="2">
    <source>
        <dbReference type="EMBL" id="SDZ92277.1"/>
    </source>
</evidence>
<dbReference type="PANTHER" id="PTHR43792">
    <property type="entry name" value="GNAT FAMILY, PUTATIVE (AFU_ORTHOLOGUE AFUA_3G00765)-RELATED-RELATED"/>
    <property type="match status" value="1"/>
</dbReference>
<protein>
    <submittedName>
        <fullName evidence="2">Protein N-acetyltransferase, RimJ/RimL family</fullName>
    </submittedName>
</protein>
<dbReference type="GO" id="GO:0016747">
    <property type="term" value="F:acyltransferase activity, transferring groups other than amino-acyl groups"/>
    <property type="evidence" value="ECO:0007669"/>
    <property type="project" value="InterPro"/>
</dbReference>
<proteinExistence type="predicted"/>
<gene>
    <name evidence="2" type="ORF">SAMN04487990_10467</name>
</gene>
<dbReference type="Proteomes" id="UP000198846">
    <property type="component" value="Unassembled WGS sequence"/>
</dbReference>
<accession>A0A1H3WYK3</accession>
<dbReference type="InterPro" id="IPR051531">
    <property type="entry name" value="N-acetyltransferase"/>
</dbReference>
<name>A0A1H3WYK3_BIZPA</name>
<sequence>MHKNYLFTSKRLGFRNWTASDLTEFASMNADKAVMKYFPEPLTTEETAELTKRLQKHYIKNGYTYYATDRLENGEFIGFIGFAFQEYHSKYTPAIDMGWRLKPSAWGYGYATEGAKRCLEFGFNDLGFKTIIAVCTENNRPSEKVMQKTGMTKLGAFNHPKLKDYPDYERCLCYKITKDKWQQNTSHIK</sequence>
<dbReference type="SUPFAM" id="SSF55729">
    <property type="entry name" value="Acyl-CoA N-acyltransferases (Nat)"/>
    <property type="match status" value="1"/>
</dbReference>
<dbReference type="InterPro" id="IPR016181">
    <property type="entry name" value="Acyl_CoA_acyltransferase"/>
</dbReference>
<keyword evidence="2" id="KW-0808">Transferase</keyword>
<dbReference type="PANTHER" id="PTHR43792:SF1">
    <property type="entry name" value="N-ACETYLTRANSFERASE DOMAIN-CONTAINING PROTEIN"/>
    <property type="match status" value="1"/>
</dbReference>
<dbReference type="PROSITE" id="PS51186">
    <property type="entry name" value="GNAT"/>
    <property type="match status" value="1"/>
</dbReference>
<reference evidence="2 3" key="1">
    <citation type="submission" date="2016-10" db="EMBL/GenBank/DDBJ databases">
        <authorList>
            <person name="de Groot N.N."/>
        </authorList>
    </citation>
    <scope>NUCLEOTIDE SEQUENCE [LARGE SCALE GENOMIC DNA]</scope>
    <source>
        <strain evidence="2 3">DSM 23842</strain>
    </source>
</reference>
<evidence type="ECO:0000259" key="1">
    <source>
        <dbReference type="PROSITE" id="PS51186"/>
    </source>
</evidence>
<dbReference type="RefSeq" id="WP_092132623.1">
    <property type="nucleotide sequence ID" value="NZ_FNQK01000004.1"/>
</dbReference>
<dbReference type="OrthoDB" id="9788916at2"/>
<evidence type="ECO:0000313" key="3">
    <source>
        <dbReference type="Proteomes" id="UP000198846"/>
    </source>
</evidence>
<dbReference type="EMBL" id="FNQK01000004">
    <property type="protein sequence ID" value="SDZ92277.1"/>
    <property type="molecule type" value="Genomic_DNA"/>
</dbReference>
<organism evidence="2 3">
    <name type="scientific">Bizionia paragorgiae</name>
    <dbReference type="NCBI Taxonomy" id="283786"/>
    <lineage>
        <taxon>Bacteria</taxon>
        <taxon>Pseudomonadati</taxon>
        <taxon>Bacteroidota</taxon>
        <taxon>Flavobacteriia</taxon>
        <taxon>Flavobacteriales</taxon>
        <taxon>Flavobacteriaceae</taxon>
        <taxon>Bizionia</taxon>
    </lineage>
</organism>
<feature type="domain" description="N-acetyltransferase" evidence="1">
    <location>
        <begin position="12"/>
        <end position="174"/>
    </location>
</feature>
<dbReference type="Gene3D" id="3.40.630.30">
    <property type="match status" value="1"/>
</dbReference>
<dbReference type="Pfam" id="PF13302">
    <property type="entry name" value="Acetyltransf_3"/>
    <property type="match status" value="1"/>
</dbReference>
<dbReference type="InterPro" id="IPR000182">
    <property type="entry name" value="GNAT_dom"/>
</dbReference>
<dbReference type="AlphaFoldDB" id="A0A1H3WYK3"/>
<dbReference type="STRING" id="283786.SAMN04487990_10467"/>